<evidence type="ECO:0000256" key="7">
    <source>
        <dbReference type="PIRSR" id="PIRSR001123-1"/>
    </source>
</evidence>
<dbReference type="AlphaFoldDB" id="A0AAE3HIF1"/>
<organism evidence="9 10">
    <name type="scientific">Irregularibacter muris</name>
    <dbReference type="NCBI Taxonomy" id="1796619"/>
    <lineage>
        <taxon>Bacteria</taxon>
        <taxon>Bacillati</taxon>
        <taxon>Bacillota</taxon>
        <taxon>Clostridia</taxon>
        <taxon>Eubacteriales</taxon>
        <taxon>Eubacteriaceae</taxon>
        <taxon>Irregularibacter</taxon>
    </lineage>
</organism>
<dbReference type="Gene3D" id="2.40.30.40">
    <property type="entry name" value="Peptidase M42, domain 2"/>
    <property type="match status" value="1"/>
</dbReference>
<evidence type="ECO:0000256" key="3">
    <source>
        <dbReference type="ARBA" id="ARBA00022670"/>
    </source>
</evidence>
<evidence type="ECO:0000256" key="1">
    <source>
        <dbReference type="ARBA" id="ARBA00006272"/>
    </source>
</evidence>
<name>A0AAE3HIF1_9FIRM</name>
<dbReference type="GO" id="GO:0046872">
    <property type="term" value="F:metal ion binding"/>
    <property type="evidence" value="ECO:0007669"/>
    <property type="project" value="UniProtKB-UniRule"/>
</dbReference>
<dbReference type="InterPro" id="IPR008007">
    <property type="entry name" value="Peptidase_M42"/>
</dbReference>
<gene>
    <name evidence="9" type="ORF">NSA47_10980</name>
</gene>
<evidence type="ECO:0000256" key="4">
    <source>
        <dbReference type="ARBA" id="ARBA00022723"/>
    </source>
</evidence>
<comment type="caution">
    <text evidence="9">The sequence shown here is derived from an EMBL/GenBank/DDBJ whole genome shotgun (WGS) entry which is preliminary data.</text>
</comment>
<sequence length="347" mass="38197">MNNVKKYIDYSIAQIVNLCTTPSPTGFTRKAEKYLIEELSRMGYQPMSTTKGSVLVELGGQGDGLVLAAHIDTLGAMVRSIKSNGRLRLTKIGGFPENNIEGENCIIHTRKDKEYSATIQLTNASVHVYSDVGELKRDDSTVEVVIDEKVASKEEVMELGIRVGDFISFDPRTIVTERGYIKSRHLDDKASAGILLALAKMIKEENIPLNRKIYLLFTTYEEVGHGGAAGVPQDITEMISVDMGAVGDDLETDEHKVSICAKDSGGPYDYDVTTRLIDIAQEQKLNYAVDIYPRYGSDVEATLSAGFDIKHGLLGPGVYASHGYERTHREGIENTFALLVNYIHLLG</sequence>
<dbReference type="PIRSF" id="PIRSF001123">
    <property type="entry name" value="PepA_GA"/>
    <property type="match status" value="1"/>
</dbReference>
<keyword evidence="5" id="KW-0378">Hydrolase</keyword>
<dbReference type="SUPFAM" id="SSF101821">
    <property type="entry name" value="Aminopeptidase/glucanase lid domain"/>
    <property type="match status" value="1"/>
</dbReference>
<dbReference type="Proteomes" id="UP001205748">
    <property type="component" value="Unassembled WGS sequence"/>
</dbReference>
<keyword evidence="2" id="KW-0031">Aminopeptidase</keyword>
<dbReference type="CDD" id="cd05657">
    <property type="entry name" value="M42_glucanase_like"/>
    <property type="match status" value="1"/>
</dbReference>
<feature type="binding site" evidence="8">
    <location>
        <position position="70"/>
    </location>
    <ligand>
        <name>Zn(2+)</name>
        <dbReference type="ChEBI" id="CHEBI:29105"/>
        <label>1</label>
    </ligand>
</feature>
<dbReference type="GO" id="GO:0006508">
    <property type="term" value="P:proteolysis"/>
    <property type="evidence" value="ECO:0007669"/>
    <property type="project" value="UniProtKB-KW"/>
</dbReference>
<keyword evidence="3" id="KW-0645">Protease</keyword>
<dbReference type="EMBL" id="JANKAS010000010">
    <property type="protein sequence ID" value="MCR1899509.1"/>
    <property type="molecule type" value="Genomic_DNA"/>
</dbReference>
<dbReference type="GO" id="GO:0004177">
    <property type="term" value="F:aminopeptidase activity"/>
    <property type="evidence" value="ECO:0007669"/>
    <property type="project" value="UniProtKB-UniRule"/>
</dbReference>
<dbReference type="InterPro" id="IPR051464">
    <property type="entry name" value="Peptidase_M42_aminopept"/>
</dbReference>
<feature type="binding site" evidence="8">
    <location>
        <position position="242"/>
    </location>
    <ligand>
        <name>Zn(2+)</name>
        <dbReference type="ChEBI" id="CHEBI:29105"/>
        <label>1</label>
    </ligand>
</feature>
<feature type="binding site" evidence="8">
    <location>
        <position position="187"/>
    </location>
    <ligand>
        <name>Zn(2+)</name>
        <dbReference type="ChEBI" id="CHEBI:29105"/>
        <label>1</label>
    </ligand>
</feature>
<comment type="cofactor">
    <cofactor evidence="8">
        <name>a divalent metal cation</name>
        <dbReference type="ChEBI" id="CHEBI:60240"/>
    </cofactor>
    <text evidence="8">Binds 2 divalent metal cations per subunit.</text>
</comment>
<keyword evidence="10" id="KW-1185">Reference proteome</keyword>
<evidence type="ECO:0000256" key="6">
    <source>
        <dbReference type="PIRNR" id="PIRNR001123"/>
    </source>
</evidence>
<dbReference type="RefSeq" id="WP_257531955.1">
    <property type="nucleotide sequence ID" value="NZ_JANKAS010000010.1"/>
</dbReference>
<dbReference type="PANTHER" id="PTHR32481:SF7">
    <property type="entry name" value="AMINOPEPTIDASE YHFE-RELATED"/>
    <property type="match status" value="1"/>
</dbReference>
<feature type="binding site" evidence="8">
    <location>
        <position position="187"/>
    </location>
    <ligand>
        <name>Zn(2+)</name>
        <dbReference type="ChEBI" id="CHEBI:29105"/>
        <label>2</label>
    </ligand>
</feature>
<feature type="active site" description="Proton acceptor" evidence="7">
    <location>
        <position position="221"/>
    </location>
</feature>
<evidence type="ECO:0000256" key="2">
    <source>
        <dbReference type="ARBA" id="ARBA00022438"/>
    </source>
</evidence>
<comment type="similarity">
    <text evidence="1 6">Belongs to the peptidase M42 family.</text>
</comment>
<dbReference type="SUPFAM" id="SSF53187">
    <property type="entry name" value="Zn-dependent exopeptidases"/>
    <property type="match status" value="1"/>
</dbReference>
<evidence type="ECO:0000313" key="10">
    <source>
        <dbReference type="Proteomes" id="UP001205748"/>
    </source>
</evidence>
<accession>A0AAE3HIF1</accession>
<protein>
    <submittedName>
        <fullName evidence="9">M42 family metallopeptidase</fullName>
    </submittedName>
</protein>
<evidence type="ECO:0000256" key="5">
    <source>
        <dbReference type="ARBA" id="ARBA00022801"/>
    </source>
</evidence>
<reference evidence="9" key="1">
    <citation type="submission" date="2022-07" db="EMBL/GenBank/DDBJ databases">
        <title>Enhanced cultured diversity of the mouse gut microbiota enables custom-made synthetic communities.</title>
        <authorList>
            <person name="Afrizal A."/>
        </authorList>
    </citation>
    <scope>NUCLEOTIDE SEQUENCE</scope>
    <source>
        <strain evidence="9">DSM 28593</strain>
    </source>
</reference>
<dbReference type="PANTHER" id="PTHR32481">
    <property type="entry name" value="AMINOPEPTIDASE"/>
    <property type="match status" value="1"/>
</dbReference>
<evidence type="ECO:0000256" key="8">
    <source>
        <dbReference type="PIRSR" id="PIRSR001123-2"/>
    </source>
</evidence>
<evidence type="ECO:0000313" key="9">
    <source>
        <dbReference type="EMBL" id="MCR1899509.1"/>
    </source>
</evidence>
<keyword evidence="4 8" id="KW-0479">Metal-binding</keyword>
<feature type="binding site" evidence="8">
    <location>
        <position position="222"/>
    </location>
    <ligand>
        <name>Zn(2+)</name>
        <dbReference type="ChEBI" id="CHEBI:29105"/>
        <label>2</label>
    </ligand>
</feature>
<proteinExistence type="inferred from homology"/>
<dbReference type="InterPro" id="IPR023367">
    <property type="entry name" value="Peptidase_M42_dom2"/>
</dbReference>
<dbReference type="Pfam" id="PF05343">
    <property type="entry name" value="Peptidase_M42"/>
    <property type="match status" value="1"/>
</dbReference>
<dbReference type="Gene3D" id="3.40.630.10">
    <property type="entry name" value="Zn peptidases"/>
    <property type="match status" value="1"/>
</dbReference>